<dbReference type="FunFam" id="1.20.1560.10:FF:000001">
    <property type="entry name" value="ATP-binding cassette subfamily C member 1"/>
    <property type="match status" value="1"/>
</dbReference>
<keyword evidence="4" id="KW-0597">Phosphoprotein</keyword>
<evidence type="ECO:0000259" key="15">
    <source>
        <dbReference type="PROSITE" id="PS50893"/>
    </source>
</evidence>
<evidence type="ECO:0000313" key="18">
    <source>
        <dbReference type="Proteomes" id="UP001303889"/>
    </source>
</evidence>
<dbReference type="PANTHER" id="PTHR24223">
    <property type="entry name" value="ATP-BINDING CASSETTE SUB-FAMILY C"/>
    <property type="match status" value="1"/>
</dbReference>
<feature type="transmembrane region" description="Helical" evidence="14">
    <location>
        <begin position="173"/>
        <end position="192"/>
    </location>
</feature>
<dbReference type="InterPro" id="IPR017871">
    <property type="entry name" value="ABC_transporter-like_CS"/>
</dbReference>
<dbReference type="InterPro" id="IPR003593">
    <property type="entry name" value="AAA+_ATPase"/>
</dbReference>
<organism evidence="17 18">
    <name type="scientific">Staphylotrichum tortipilum</name>
    <dbReference type="NCBI Taxonomy" id="2831512"/>
    <lineage>
        <taxon>Eukaryota</taxon>
        <taxon>Fungi</taxon>
        <taxon>Dikarya</taxon>
        <taxon>Ascomycota</taxon>
        <taxon>Pezizomycotina</taxon>
        <taxon>Sordariomycetes</taxon>
        <taxon>Sordariomycetidae</taxon>
        <taxon>Sordariales</taxon>
        <taxon>Chaetomiaceae</taxon>
        <taxon>Staphylotrichum</taxon>
    </lineage>
</organism>
<dbReference type="Proteomes" id="UP001303889">
    <property type="component" value="Unassembled WGS sequence"/>
</dbReference>
<feature type="transmembrane region" description="Helical" evidence="14">
    <location>
        <begin position="1219"/>
        <end position="1237"/>
    </location>
</feature>
<comment type="similarity">
    <text evidence="2">Belongs to the ABC transporter superfamily. ABCC family. Conjugate transporter (TC 3.A.1.208) subfamily.</text>
</comment>
<keyword evidence="10" id="KW-1278">Translocase</keyword>
<feature type="transmembrane region" description="Helical" evidence="14">
    <location>
        <begin position="1244"/>
        <end position="1265"/>
    </location>
</feature>
<evidence type="ECO:0000256" key="13">
    <source>
        <dbReference type="SAM" id="MobiDB-lite"/>
    </source>
</evidence>
<feature type="domain" description="ABC transporter" evidence="15">
    <location>
        <begin position="643"/>
        <end position="866"/>
    </location>
</feature>
<dbReference type="InterPro" id="IPR056227">
    <property type="entry name" value="TMD0_ABC"/>
</dbReference>
<feature type="transmembrane region" description="Helical" evidence="14">
    <location>
        <begin position="204"/>
        <end position="224"/>
    </location>
</feature>
<feature type="transmembrane region" description="Helical" evidence="14">
    <location>
        <begin position="1116"/>
        <end position="1143"/>
    </location>
</feature>
<dbReference type="SUPFAM" id="SSF52540">
    <property type="entry name" value="P-loop containing nucleoside triphosphate hydrolases"/>
    <property type="match status" value="2"/>
</dbReference>
<keyword evidence="18" id="KW-1185">Reference proteome</keyword>
<dbReference type="GO" id="GO:0042592">
    <property type="term" value="P:homeostatic process"/>
    <property type="evidence" value="ECO:0007669"/>
    <property type="project" value="UniProtKB-ARBA"/>
</dbReference>
<dbReference type="Pfam" id="PF00005">
    <property type="entry name" value="ABC_tran"/>
    <property type="match status" value="2"/>
</dbReference>
<dbReference type="FunFam" id="1.20.1560.10:FF:000020">
    <property type="entry name" value="ABC metal ion transporter"/>
    <property type="match status" value="1"/>
</dbReference>
<dbReference type="CDD" id="cd03250">
    <property type="entry name" value="ABCC_MRP_domain1"/>
    <property type="match status" value="1"/>
</dbReference>
<feature type="compositionally biased region" description="Low complexity" evidence="13">
    <location>
        <begin position="875"/>
        <end position="892"/>
    </location>
</feature>
<dbReference type="Gene3D" id="1.20.1560.10">
    <property type="entry name" value="ABC transporter type 1, transmembrane domain"/>
    <property type="match status" value="2"/>
</dbReference>
<keyword evidence="5" id="KW-0926">Vacuole</keyword>
<dbReference type="Pfam" id="PF00664">
    <property type="entry name" value="ABC_membrane"/>
    <property type="match status" value="2"/>
</dbReference>
<evidence type="ECO:0000259" key="16">
    <source>
        <dbReference type="PROSITE" id="PS50929"/>
    </source>
</evidence>
<dbReference type="InterPro" id="IPR027417">
    <property type="entry name" value="P-loop_NTPase"/>
</dbReference>
<dbReference type="GO" id="GO:0005524">
    <property type="term" value="F:ATP binding"/>
    <property type="evidence" value="ECO:0007669"/>
    <property type="project" value="UniProtKB-KW"/>
</dbReference>
<dbReference type="InterPro" id="IPR011527">
    <property type="entry name" value="ABC1_TM_dom"/>
</dbReference>
<feature type="transmembrane region" description="Helical" evidence="14">
    <location>
        <begin position="465"/>
        <end position="484"/>
    </location>
</feature>
<dbReference type="InterPro" id="IPR036640">
    <property type="entry name" value="ABC1_TM_sf"/>
</dbReference>
<feature type="compositionally biased region" description="Basic and acidic residues" evidence="13">
    <location>
        <begin position="949"/>
        <end position="967"/>
    </location>
</feature>
<evidence type="ECO:0000256" key="2">
    <source>
        <dbReference type="ARBA" id="ARBA00009726"/>
    </source>
</evidence>
<dbReference type="GO" id="GO:0140359">
    <property type="term" value="F:ABC-type transporter activity"/>
    <property type="evidence" value="ECO:0007669"/>
    <property type="project" value="InterPro"/>
</dbReference>
<feature type="transmembrane region" description="Helical" evidence="14">
    <location>
        <begin position="72"/>
        <end position="93"/>
    </location>
</feature>
<feature type="transmembrane region" description="Helical" evidence="14">
    <location>
        <begin position="1029"/>
        <end position="1056"/>
    </location>
</feature>
<feature type="transmembrane region" description="Helical" evidence="14">
    <location>
        <begin position="357"/>
        <end position="382"/>
    </location>
</feature>
<dbReference type="FunFam" id="3.40.50.300:FF:000565">
    <property type="entry name" value="ABC bile acid transporter"/>
    <property type="match status" value="1"/>
</dbReference>
<proteinExistence type="inferred from homology"/>
<keyword evidence="6 14" id="KW-0812">Transmembrane</keyword>
<keyword evidence="11 14" id="KW-1133">Transmembrane helix</keyword>
<evidence type="ECO:0000256" key="7">
    <source>
        <dbReference type="ARBA" id="ARBA00022737"/>
    </source>
</evidence>
<feature type="transmembrane region" description="Helical" evidence="14">
    <location>
        <begin position="578"/>
        <end position="604"/>
    </location>
</feature>
<keyword evidence="9" id="KW-0067">ATP-binding</keyword>
<dbReference type="PROSITE" id="PS50929">
    <property type="entry name" value="ABC_TM1F"/>
    <property type="match status" value="2"/>
</dbReference>
<feature type="domain" description="ABC transmembrane type-1" evidence="16">
    <location>
        <begin position="319"/>
        <end position="605"/>
    </location>
</feature>
<evidence type="ECO:0000256" key="1">
    <source>
        <dbReference type="ARBA" id="ARBA00004128"/>
    </source>
</evidence>
<evidence type="ECO:0000256" key="6">
    <source>
        <dbReference type="ARBA" id="ARBA00022692"/>
    </source>
</evidence>
<comment type="caution">
    <text evidence="17">The sequence shown here is derived from an EMBL/GenBank/DDBJ whole genome shotgun (WGS) entry which is preliminary data.</text>
</comment>
<evidence type="ECO:0000256" key="8">
    <source>
        <dbReference type="ARBA" id="ARBA00022741"/>
    </source>
</evidence>
<evidence type="ECO:0000313" key="17">
    <source>
        <dbReference type="EMBL" id="KAK3902532.1"/>
    </source>
</evidence>
<dbReference type="PROSITE" id="PS50893">
    <property type="entry name" value="ABC_TRANSPORTER_2"/>
    <property type="match status" value="2"/>
</dbReference>
<dbReference type="InterPro" id="IPR050173">
    <property type="entry name" value="ABC_transporter_C-like"/>
</dbReference>
<reference evidence="17" key="1">
    <citation type="journal article" date="2023" name="Mol. Phylogenet. Evol.">
        <title>Genome-scale phylogeny and comparative genomics of the fungal order Sordariales.</title>
        <authorList>
            <person name="Hensen N."/>
            <person name="Bonometti L."/>
            <person name="Westerberg I."/>
            <person name="Brannstrom I.O."/>
            <person name="Guillou S."/>
            <person name="Cros-Aarteil S."/>
            <person name="Calhoun S."/>
            <person name="Haridas S."/>
            <person name="Kuo A."/>
            <person name="Mondo S."/>
            <person name="Pangilinan J."/>
            <person name="Riley R."/>
            <person name="LaButti K."/>
            <person name="Andreopoulos B."/>
            <person name="Lipzen A."/>
            <person name="Chen C."/>
            <person name="Yan M."/>
            <person name="Daum C."/>
            <person name="Ng V."/>
            <person name="Clum A."/>
            <person name="Steindorff A."/>
            <person name="Ohm R.A."/>
            <person name="Martin F."/>
            <person name="Silar P."/>
            <person name="Natvig D.O."/>
            <person name="Lalanne C."/>
            <person name="Gautier V."/>
            <person name="Ament-Velasquez S.L."/>
            <person name="Kruys A."/>
            <person name="Hutchinson M.I."/>
            <person name="Powell A.J."/>
            <person name="Barry K."/>
            <person name="Miller A.N."/>
            <person name="Grigoriev I.V."/>
            <person name="Debuchy R."/>
            <person name="Gladieux P."/>
            <person name="Hiltunen Thoren M."/>
            <person name="Johannesson H."/>
        </authorList>
    </citation>
    <scope>NUCLEOTIDE SEQUENCE</scope>
    <source>
        <strain evidence="17">CBS 103.79</strain>
    </source>
</reference>
<evidence type="ECO:0000256" key="9">
    <source>
        <dbReference type="ARBA" id="ARBA00022840"/>
    </source>
</evidence>
<dbReference type="PROSITE" id="PS00211">
    <property type="entry name" value="ABC_TRANSPORTER_1"/>
    <property type="match status" value="2"/>
</dbReference>
<evidence type="ECO:0000256" key="10">
    <source>
        <dbReference type="ARBA" id="ARBA00022967"/>
    </source>
</evidence>
<dbReference type="CDD" id="cd18603">
    <property type="entry name" value="ABC_6TM_MRP1_2_3_6_D2_like"/>
    <property type="match status" value="1"/>
</dbReference>
<dbReference type="Pfam" id="PF24357">
    <property type="entry name" value="TMD0_ABC"/>
    <property type="match status" value="1"/>
</dbReference>
<feature type="domain" description="ABC transporter" evidence="15">
    <location>
        <begin position="1310"/>
        <end position="1545"/>
    </location>
</feature>
<dbReference type="CDD" id="cd03244">
    <property type="entry name" value="ABCC_MRP_domain2"/>
    <property type="match status" value="1"/>
</dbReference>
<keyword evidence="3" id="KW-0813">Transport</keyword>
<dbReference type="PANTHER" id="PTHR24223:SF443">
    <property type="entry name" value="MULTIDRUG-RESISTANCE LIKE PROTEIN 1, ISOFORM I"/>
    <property type="match status" value="1"/>
</dbReference>
<dbReference type="Gene3D" id="3.40.50.300">
    <property type="entry name" value="P-loop containing nucleotide triphosphate hydrolases"/>
    <property type="match status" value="2"/>
</dbReference>
<evidence type="ECO:0000256" key="4">
    <source>
        <dbReference type="ARBA" id="ARBA00022553"/>
    </source>
</evidence>
<feature type="transmembrane region" description="Helical" evidence="14">
    <location>
        <begin position="545"/>
        <end position="566"/>
    </location>
</feature>
<dbReference type="SUPFAM" id="SSF90123">
    <property type="entry name" value="ABC transporter transmembrane region"/>
    <property type="match status" value="2"/>
</dbReference>
<reference evidence="17" key="2">
    <citation type="submission" date="2023-05" db="EMBL/GenBank/DDBJ databases">
        <authorList>
            <consortium name="Lawrence Berkeley National Laboratory"/>
            <person name="Steindorff A."/>
            <person name="Hensen N."/>
            <person name="Bonometti L."/>
            <person name="Westerberg I."/>
            <person name="Brannstrom I.O."/>
            <person name="Guillou S."/>
            <person name="Cros-Aarteil S."/>
            <person name="Calhoun S."/>
            <person name="Haridas S."/>
            <person name="Kuo A."/>
            <person name="Mondo S."/>
            <person name="Pangilinan J."/>
            <person name="Riley R."/>
            <person name="Labutti K."/>
            <person name="Andreopoulos B."/>
            <person name="Lipzen A."/>
            <person name="Chen C."/>
            <person name="Yanf M."/>
            <person name="Daum C."/>
            <person name="Ng V."/>
            <person name="Clum A."/>
            <person name="Ohm R."/>
            <person name="Martin F."/>
            <person name="Silar P."/>
            <person name="Natvig D."/>
            <person name="Lalanne C."/>
            <person name="Gautier V."/>
            <person name="Ament-Velasquez S.L."/>
            <person name="Kruys A."/>
            <person name="Hutchinson M.I."/>
            <person name="Powell A.J."/>
            <person name="Barry K."/>
            <person name="Miller A.N."/>
            <person name="Grigoriev I.V."/>
            <person name="Debuchy R."/>
            <person name="Gladieux P."/>
            <person name="Thoren M.H."/>
            <person name="Johannesson H."/>
        </authorList>
    </citation>
    <scope>NUCLEOTIDE SEQUENCE</scope>
    <source>
        <strain evidence="17">CBS 103.79</strain>
    </source>
</reference>
<evidence type="ECO:0000256" key="14">
    <source>
        <dbReference type="SAM" id="Phobius"/>
    </source>
</evidence>
<dbReference type="EMBL" id="MU855503">
    <property type="protein sequence ID" value="KAK3902532.1"/>
    <property type="molecule type" value="Genomic_DNA"/>
</dbReference>
<evidence type="ECO:0000256" key="3">
    <source>
        <dbReference type="ARBA" id="ARBA00022448"/>
    </source>
</evidence>
<keyword evidence="12 14" id="KW-0472">Membrane</keyword>
<keyword evidence="7" id="KW-0677">Repeat</keyword>
<evidence type="ECO:0000256" key="11">
    <source>
        <dbReference type="ARBA" id="ARBA00022989"/>
    </source>
</evidence>
<accession>A0AAN6MM82</accession>
<dbReference type="SMART" id="SM00382">
    <property type="entry name" value="AAA"/>
    <property type="match status" value="2"/>
</dbReference>
<evidence type="ECO:0000256" key="5">
    <source>
        <dbReference type="ARBA" id="ARBA00022554"/>
    </source>
</evidence>
<protein>
    <submittedName>
        <fullName evidence="17">Uncharacterized protein</fullName>
    </submittedName>
</protein>
<feature type="region of interest" description="Disordered" evidence="13">
    <location>
        <begin position="867"/>
        <end position="967"/>
    </location>
</feature>
<evidence type="ECO:0000256" key="12">
    <source>
        <dbReference type="ARBA" id="ARBA00023136"/>
    </source>
</evidence>
<dbReference type="GO" id="GO:0016887">
    <property type="term" value="F:ATP hydrolysis activity"/>
    <property type="evidence" value="ECO:0007669"/>
    <property type="project" value="InterPro"/>
</dbReference>
<sequence length="1553" mass="172197">MGSLEYTDGLQQAQKVLFETGSFSGYRPVIAELGSGYLTAARVFKQPLCGNEEGWGPLSPFRYDFTPCFIDVWVAVVAAFGIFVGAIAVWWLLKRKQPAPVSKDWHFWTKQTLLGLIIADFAVQLAFQIVSFPDIWYGDFRVYTTVATILSLFVVFAIQWLEHSRLRNANGVVLFYWLFLLIAFSVKLRSLISQQLYVTSLPYFVAYCVGFGLSVAEFFFEWLWPKKNSTYEALVDEEECPAEYATVFSLLTFSWMTPLMKYGYSTFLTEEDLWGLSKTDTTKATGEAFDKVWQYELEHRKHPSLWRALIGAYGGPYMLAAVFKVGNDVSQFTQPQLLRLLIAFIASHQNGKDPQPIIKGAAIAIAMFAVAVFQTTMIHQYFQLAFVTGMRIKGGLTSSIYKKALKLSNEGRSSKTTGDVVNYMAVDAQRLQDLTQFAQQMWSAPFQIVICMVSLYQLVGWSMLAGIGVMIIMIPINGMIARIMKNLQKQQMKNKDARSRLIAEIVNNMKSIKLYAWGAAFMNKLNYIRNDQELKNLRKIGAGQAFANFTWSSTPFLVSCSTFAVFVLTTDRPLTTEIVFPALALFNLLTFPLAVLPMVITSIIEASVAVGRLTSYLMAEEIQPEAIIVKPPVEIMGEESVLVRDGSFSWNRHEDKTVLKDINFSAHKGDLSCIVGRVGAGKSSFLQSILGDLWKIKGTVEVHGTMAYVAQSPWIMNATVRENIVFGYRYDSNFYEKTVKACALLDDFAQLPDGDETVVGERGISLSGGQKARVALARAVYARADIYLLDDCLSAVDSHVGRHIINNVLGPKGLLSSKTRILATNSIPVLIESDYICMIKEGEITERGTYRQLVAMKGAVFDLIKTTGKGDSDQESTNGSPSGSGSNSETSTVIEPASSQDKEEMEEAQEGLGALQAIKPGPVSQKPRTSSMATLRRASAASFRGPRGKLHDEENPSKTRQAKEHTEQGKVKWSVYAEYAKTSNLGAVAVYLLALIAAQSAGIAGSVWLKNWADRNTAAGRNPEVGKYIGIYFVFGIGAAALTVVQTLILWIFCSIEASRKLHERMATAIFRSPMSFFDVTPAGRILNRFSSDIYRVDEVLARTFNMLFTNLARSCFTLVVISVTAPPFVALIVPLGAMYVWIQRYYLRSSRELKRLDSVSRSPIYAHFQESLGGISTIRAYRQQDRFELENEWRVDANLRAYFPSISANRWLAVRLEFIGAVVILAAAGFPVIAVAGGSKPSAGMVGLALSYGLSITTSLNWIVRQTVEVETNIVSVERVLEYAELPSEAPEIIHRSRPPVSWPSRGEIEFTNFSTRYREGLDLVLKNINLDIKSHEKIGVVGRTGAGKSSLTLSLFRIIEPDTGSISLDGLNTSTIGLLDLRRRLAIIPQDAALFEGTIRDNLDPGHVHDDTELWSVLEHARLKDHVASMDGGLEAKIHEGGSNLSQGQRQLVSLARAMLTPSNILVLDEATAAVDVQTDALLQTTLRGPLFANRTIVTVAHRINTIMDSDRVVVLEKGEVVEFDTPKELIRRKGIFWGLVREAGLLEGEE</sequence>
<dbReference type="GO" id="GO:0000329">
    <property type="term" value="C:fungal-type vacuole membrane"/>
    <property type="evidence" value="ECO:0007669"/>
    <property type="project" value="UniProtKB-ARBA"/>
</dbReference>
<name>A0AAN6MM82_9PEZI</name>
<feature type="transmembrane region" description="Helical" evidence="14">
    <location>
        <begin position="142"/>
        <end position="161"/>
    </location>
</feature>
<dbReference type="InterPro" id="IPR003439">
    <property type="entry name" value="ABC_transporter-like_ATP-bd"/>
</dbReference>
<keyword evidence="8" id="KW-0547">Nucleotide-binding</keyword>
<dbReference type="CDD" id="cd18595">
    <property type="entry name" value="ABC_6TM_MRP1_2_3_6_D1_like"/>
    <property type="match status" value="1"/>
</dbReference>
<dbReference type="FunFam" id="3.40.50.300:FF:000450">
    <property type="entry name" value="ABC transporter C family member 2"/>
    <property type="match status" value="1"/>
</dbReference>
<feature type="transmembrane region" description="Helical" evidence="14">
    <location>
        <begin position="113"/>
        <end position="130"/>
    </location>
</feature>
<feature type="transmembrane region" description="Helical" evidence="14">
    <location>
        <begin position="988"/>
        <end position="1009"/>
    </location>
</feature>
<feature type="domain" description="ABC transmembrane type-1" evidence="16">
    <location>
        <begin position="989"/>
        <end position="1273"/>
    </location>
</feature>
<gene>
    <name evidence="17" type="ORF">C8A05DRAFT_33762</name>
</gene>
<comment type="subcellular location">
    <subcellularLocation>
        <location evidence="1">Vacuole membrane</location>
        <topology evidence="1">Multi-pass membrane protein</topology>
    </subcellularLocation>
</comment>